<sequence>MLGSYLHPETQEEILISADSRGYHWINAAAEERLSFELNVEEFKLTPAEGSGHDIEITFETDDEDVVIAAVREGLSYARLIGVMETKVREQGVHLALPEVERKAGGNIHAFICNVEEQEDWRDFSVLAAVATNAHLNSGIPAVIVDDTSPADDDAIQNLLDRLQPNQVTIFRSEDEKLQGQVKGSESAGVTERTCNSLKEMNEFIATTWAGEIKLAVVVSTADYGNALLATSLACLLQAPLFVTENAGDVSELTDFGSYPVVTLGEDLADFKAGDAKVVSIPDIVKAAAYLKDEGIAVNYIALTNPLDRKTKLKLSLTAPIYACAHGGLVLPLKDVALEKAKALDAAPLTKVKEQLKGVYEVLGQPRFLNLVGSTESVPACKTTEDVNNCKDYALTDYHYATAKFNLDDAHEIAVGRCYTDSATAGFLLATRSVNYAVLRAAGEWKDKIVDAGLWGWPELRKIFMNAGFSLAELQKDEMKPLHQVDFENNKIEATAVLHKDHSGWAGLGQCMRRHSDVMFAPCVMLSLGCHAAGIDEGIPSCASRVMARGGVCFTGAARCPTAIATLWSVAFFNELLDGHGRSLGEANLGAHNKFLAHHRALKVGLGKYTLMNRFTLGDPALRPYPSCQPDVAQMARHSFDKANITVTGPEKWSMVEVHPDQLKEWKFEGSLFVPVCPGCAPEAHWCGGGYDAQTPYYQLAVKVPSNAKGVVMTEVTYNKDSKDITVEDSASSADPVCGEYECSQYVDNGNGNDWHYVTVTQEEKGYKWSNRAGVSWMLDAETLDIGEDCPYHSQGRHNEPQRNAAGLVTSMVFGGEAYNRVDVGGPEMAEAKKLWWREAQHMEELSDGSKLLLLPLKMIQYDQKEGKLQSFLKSCTLKVIADDVDLAELNKIAGVAERGGGRGIALAMQNRGE</sequence>
<organism evidence="1">
    <name type="scientific">Cladocopium goreaui</name>
    <dbReference type="NCBI Taxonomy" id="2562237"/>
    <lineage>
        <taxon>Eukaryota</taxon>
        <taxon>Sar</taxon>
        <taxon>Alveolata</taxon>
        <taxon>Dinophyceae</taxon>
        <taxon>Suessiales</taxon>
        <taxon>Symbiodiniaceae</taxon>
        <taxon>Cladocopium</taxon>
    </lineage>
</organism>
<dbReference type="Proteomes" id="UP001152797">
    <property type="component" value="Unassembled WGS sequence"/>
</dbReference>
<keyword evidence="4" id="KW-1185">Reference proteome</keyword>
<dbReference type="AlphaFoldDB" id="A0A9P1FQR4"/>
<reference evidence="2" key="2">
    <citation type="submission" date="2024-04" db="EMBL/GenBank/DDBJ databases">
        <authorList>
            <person name="Chen Y."/>
            <person name="Shah S."/>
            <person name="Dougan E. K."/>
            <person name="Thang M."/>
            <person name="Chan C."/>
        </authorList>
    </citation>
    <scope>NUCLEOTIDE SEQUENCE [LARGE SCALE GENOMIC DNA]</scope>
</reference>
<evidence type="ECO:0000313" key="4">
    <source>
        <dbReference type="Proteomes" id="UP001152797"/>
    </source>
</evidence>
<evidence type="ECO:0000313" key="1">
    <source>
        <dbReference type="EMBL" id="CAI3983300.1"/>
    </source>
</evidence>
<dbReference type="EMBL" id="CAMXCT020000788">
    <property type="protein sequence ID" value="CAL1136675.1"/>
    <property type="molecule type" value="Genomic_DNA"/>
</dbReference>
<proteinExistence type="predicted"/>
<dbReference type="EMBL" id="CAMXCT030000788">
    <property type="protein sequence ID" value="CAL4770612.1"/>
    <property type="molecule type" value="Genomic_DNA"/>
</dbReference>
<evidence type="ECO:0000313" key="2">
    <source>
        <dbReference type="EMBL" id="CAL1136675.1"/>
    </source>
</evidence>
<name>A0A9P1FQR4_9DINO</name>
<comment type="caution">
    <text evidence="1">The sequence shown here is derived from an EMBL/GenBank/DDBJ whole genome shotgun (WGS) entry which is preliminary data.</text>
</comment>
<dbReference type="EMBL" id="CAMXCT010000788">
    <property type="protein sequence ID" value="CAI3983300.1"/>
    <property type="molecule type" value="Genomic_DNA"/>
</dbReference>
<gene>
    <name evidence="1" type="ORF">C1SCF055_LOCUS10921</name>
</gene>
<reference evidence="1" key="1">
    <citation type="submission" date="2022-10" db="EMBL/GenBank/DDBJ databases">
        <authorList>
            <person name="Chen Y."/>
            <person name="Dougan E. K."/>
            <person name="Chan C."/>
            <person name="Rhodes N."/>
            <person name="Thang M."/>
        </authorList>
    </citation>
    <scope>NUCLEOTIDE SEQUENCE</scope>
</reference>
<evidence type="ECO:0000313" key="3">
    <source>
        <dbReference type="EMBL" id="CAL4770612.1"/>
    </source>
</evidence>
<accession>A0A9P1FQR4</accession>
<protein>
    <submittedName>
        <fullName evidence="3">Gingipain domain-containing protein</fullName>
    </submittedName>
</protein>